<dbReference type="EMBL" id="KE344827">
    <property type="protein sequence ID" value="EXB80833.1"/>
    <property type="molecule type" value="Genomic_DNA"/>
</dbReference>
<sequence>MEFYRCRDRWAVAGARSDLDPFIVRPTLAPSVGEREHDYYKHLGWCEDLVDLLRLVGFLMARDPKKHINSSWLKYAVDLKFFDQHPYGIETLRFDAHKPKEDKLCGNVGVKGNLVASVFGVHEVGRGSSEESEYDYYQRLGRCEDIVDLLGPPFVEMAKIYASDGKWDGVAAIRKMVKCNNVKKSETAQKAEKEKDKKREDESLIENDLVGDDSDQEIEKTIALVLKDFGDENIEVDGHVEDISNIEDDADDDIEECIGVDDEDFTPVNQRIVMYDEVFVKVSKGPCPRHGLGPPQGQPSTVEGRACAGHKGRPSGPTLAPGPTNSLIGPS</sequence>
<evidence type="ECO:0000256" key="1">
    <source>
        <dbReference type="SAM" id="MobiDB-lite"/>
    </source>
</evidence>
<feature type="compositionally biased region" description="Basic and acidic residues" evidence="1">
    <location>
        <begin position="185"/>
        <end position="202"/>
    </location>
</feature>
<proteinExistence type="predicted"/>
<accession>W9S045</accession>
<dbReference type="Proteomes" id="UP000030645">
    <property type="component" value="Unassembled WGS sequence"/>
</dbReference>
<feature type="region of interest" description="Disordered" evidence="1">
    <location>
        <begin position="286"/>
        <end position="331"/>
    </location>
</feature>
<organism evidence="2 3">
    <name type="scientific">Morus notabilis</name>
    <dbReference type="NCBI Taxonomy" id="981085"/>
    <lineage>
        <taxon>Eukaryota</taxon>
        <taxon>Viridiplantae</taxon>
        <taxon>Streptophyta</taxon>
        <taxon>Embryophyta</taxon>
        <taxon>Tracheophyta</taxon>
        <taxon>Spermatophyta</taxon>
        <taxon>Magnoliopsida</taxon>
        <taxon>eudicotyledons</taxon>
        <taxon>Gunneridae</taxon>
        <taxon>Pentapetalae</taxon>
        <taxon>rosids</taxon>
        <taxon>fabids</taxon>
        <taxon>Rosales</taxon>
        <taxon>Moraceae</taxon>
        <taxon>Moreae</taxon>
        <taxon>Morus</taxon>
    </lineage>
</organism>
<reference evidence="3" key="1">
    <citation type="submission" date="2013-01" db="EMBL/GenBank/DDBJ databases">
        <title>Draft Genome Sequence of a Mulberry Tree, Morus notabilis C.K. Schneid.</title>
        <authorList>
            <person name="He N."/>
            <person name="Zhao S."/>
        </authorList>
    </citation>
    <scope>NUCLEOTIDE SEQUENCE</scope>
</reference>
<feature type="compositionally biased region" description="Acidic residues" evidence="1">
    <location>
        <begin position="203"/>
        <end position="212"/>
    </location>
</feature>
<dbReference type="AlphaFoldDB" id="W9S045"/>
<gene>
    <name evidence="2" type="ORF">L484_020090</name>
</gene>
<feature type="region of interest" description="Disordered" evidence="1">
    <location>
        <begin position="185"/>
        <end position="212"/>
    </location>
</feature>
<evidence type="ECO:0000313" key="2">
    <source>
        <dbReference type="EMBL" id="EXB80833.1"/>
    </source>
</evidence>
<keyword evidence="3" id="KW-1185">Reference proteome</keyword>
<evidence type="ECO:0000313" key="3">
    <source>
        <dbReference type="Proteomes" id="UP000030645"/>
    </source>
</evidence>
<name>W9S045_9ROSA</name>
<protein>
    <submittedName>
        <fullName evidence="2">Uncharacterized protein</fullName>
    </submittedName>
</protein>